<evidence type="ECO:0000313" key="2">
    <source>
        <dbReference type="Proteomes" id="UP000053760"/>
    </source>
</evidence>
<dbReference type="AlphaFoldDB" id="A0A091G7T5"/>
<gene>
    <name evidence="1" type="ORF">N303_03342</name>
</gene>
<protein>
    <submittedName>
        <fullName evidence="1">Condensin-2 complex subunit H2</fullName>
    </submittedName>
</protein>
<accession>A0A091G7T5</accession>
<sequence length="120" mass="13377">GAPEPEDDDYGADIPENDVEMLPAAPEHVETQKLLRVGSVGLSVSSRRSSASPTFPPFFFCQEMLDPWQSLDPFADSEEKPFKKGRPFLLPRGLDGVVGGKRKRKSPRKLQDFVKWFTAA</sequence>
<proteinExistence type="predicted"/>
<dbReference type="STRING" id="55661.A0A091G7T5"/>
<evidence type="ECO:0000313" key="1">
    <source>
        <dbReference type="EMBL" id="KFO70247.1"/>
    </source>
</evidence>
<dbReference type="EMBL" id="KL447158">
    <property type="protein sequence ID" value="KFO70247.1"/>
    <property type="molecule type" value="Genomic_DNA"/>
</dbReference>
<feature type="non-terminal residue" evidence="1">
    <location>
        <position position="120"/>
    </location>
</feature>
<reference evidence="1 2" key="1">
    <citation type="submission" date="2014-04" db="EMBL/GenBank/DDBJ databases">
        <title>Genome evolution of avian class.</title>
        <authorList>
            <person name="Zhang G."/>
            <person name="Li C."/>
        </authorList>
    </citation>
    <scope>NUCLEOTIDE SEQUENCE [LARGE SCALE GENOMIC DNA]</scope>
    <source>
        <strain evidence="1">BGI_N303</strain>
    </source>
</reference>
<organism evidence="1 2">
    <name type="scientific">Cuculus canorus</name>
    <name type="common">Common cuckoo</name>
    <dbReference type="NCBI Taxonomy" id="55661"/>
    <lineage>
        <taxon>Eukaryota</taxon>
        <taxon>Metazoa</taxon>
        <taxon>Chordata</taxon>
        <taxon>Craniata</taxon>
        <taxon>Vertebrata</taxon>
        <taxon>Euteleostomi</taxon>
        <taxon>Archelosauria</taxon>
        <taxon>Archosauria</taxon>
        <taxon>Dinosauria</taxon>
        <taxon>Saurischia</taxon>
        <taxon>Theropoda</taxon>
        <taxon>Coelurosauria</taxon>
        <taxon>Aves</taxon>
        <taxon>Neognathae</taxon>
        <taxon>Neoaves</taxon>
        <taxon>Otidimorphae</taxon>
        <taxon>Cuculiformes</taxon>
        <taxon>Cuculidae</taxon>
        <taxon>Cuculus</taxon>
    </lineage>
</organism>
<feature type="non-terminal residue" evidence="1">
    <location>
        <position position="1"/>
    </location>
</feature>
<dbReference type="Proteomes" id="UP000053760">
    <property type="component" value="Unassembled WGS sequence"/>
</dbReference>
<name>A0A091G7T5_CUCCA</name>
<keyword evidence="2" id="KW-1185">Reference proteome</keyword>